<gene>
    <name evidence="1" type="ORF">GCK72_014454</name>
</gene>
<dbReference type="KEGG" id="crq:GCK72_014454"/>
<organism evidence="1 2">
    <name type="scientific">Caenorhabditis remanei</name>
    <name type="common">Caenorhabditis vulgaris</name>
    <dbReference type="NCBI Taxonomy" id="31234"/>
    <lineage>
        <taxon>Eukaryota</taxon>
        <taxon>Metazoa</taxon>
        <taxon>Ecdysozoa</taxon>
        <taxon>Nematoda</taxon>
        <taxon>Chromadorea</taxon>
        <taxon>Rhabditida</taxon>
        <taxon>Rhabditina</taxon>
        <taxon>Rhabditomorpha</taxon>
        <taxon>Rhabditoidea</taxon>
        <taxon>Rhabditidae</taxon>
        <taxon>Peloderinae</taxon>
        <taxon>Caenorhabditis</taxon>
    </lineage>
</organism>
<dbReference type="Proteomes" id="UP000483820">
    <property type="component" value="Chromosome IV"/>
</dbReference>
<comment type="caution">
    <text evidence="1">The sequence shown here is derived from an EMBL/GenBank/DDBJ whole genome shotgun (WGS) entry which is preliminary data.</text>
</comment>
<sequence>MRSKRAPPPPRKKEPVSEFECVKCPVTSAPRAARESEKALGPCGHIFFINRSVRPEAMRKTSELVNGHRTQMQIFVATIICHNRNRDSVEEEETQMGAAALTETVAILVMTSKYFEKPNKVQHDQQGLEVTE</sequence>
<proteinExistence type="predicted"/>
<name>A0A6A5GTS1_CAERE</name>
<dbReference type="EMBL" id="WUAV01000004">
    <property type="protein sequence ID" value="KAF1757996.1"/>
    <property type="molecule type" value="Genomic_DNA"/>
</dbReference>
<reference evidence="1 2" key="1">
    <citation type="submission" date="2019-12" db="EMBL/GenBank/DDBJ databases">
        <title>Chromosome-level assembly of the Caenorhabditis remanei genome.</title>
        <authorList>
            <person name="Teterina A.A."/>
            <person name="Willis J.H."/>
            <person name="Phillips P.C."/>
        </authorList>
    </citation>
    <scope>NUCLEOTIDE SEQUENCE [LARGE SCALE GENOMIC DNA]</scope>
    <source>
        <strain evidence="1 2">PX506</strain>
        <tissue evidence="1">Whole organism</tissue>
    </source>
</reference>
<dbReference type="GeneID" id="78775872"/>
<dbReference type="AlphaFoldDB" id="A0A6A5GTS1"/>
<accession>A0A6A5GTS1</accession>
<dbReference type="CTD" id="78775872"/>
<evidence type="ECO:0000313" key="2">
    <source>
        <dbReference type="Proteomes" id="UP000483820"/>
    </source>
</evidence>
<protein>
    <submittedName>
        <fullName evidence="1">Uncharacterized protein</fullName>
    </submittedName>
</protein>
<dbReference type="RefSeq" id="XP_053585065.1">
    <property type="nucleotide sequence ID" value="XM_053730293.1"/>
</dbReference>
<evidence type="ECO:0000313" key="1">
    <source>
        <dbReference type="EMBL" id="KAF1757996.1"/>
    </source>
</evidence>